<dbReference type="GO" id="GO:0016887">
    <property type="term" value="F:ATP hydrolysis activity"/>
    <property type="evidence" value="ECO:0007669"/>
    <property type="project" value="RHEA"/>
</dbReference>
<dbReference type="InterPro" id="IPR014013">
    <property type="entry name" value="Helic_SF1/SF2_ATP-bd_DinG/Rad3"/>
</dbReference>
<dbReference type="EC" id="3.1.-.-" evidence="12 13"/>
<keyword evidence="10" id="KW-0239">DNA-directed DNA polymerase</keyword>
<dbReference type="InterPro" id="IPR036397">
    <property type="entry name" value="RNaseH_sf"/>
</dbReference>
<gene>
    <name evidence="12 13" type="primary">dinG</name>
    <name evidence="16" type="ORF">FC15_GL001281</name>
</gene>
<evidence type="ECO:0000256" key="11">
    <source>
        <dbReference type="ARBA" id="ARBA00048954"/>
    </source>
</evidence>
<evidence type="ECO:0000256" key="6">
    <source>
        <dbReference type="ARBA" id="ARBA00022741"/>
    </source>
</evidence>
<dbReference type="InterPro" id="IPR006555">
    <property type="entry name" value="ATP-dep_Helicase_C"/>
</dbReference>
<dbReference type="CDD" id="cd06127">
    <property type="entry name" value="DEDDh"/>
    <property type="match status" value="1"/>
</dbReference>
<dbReference type="NCBIfam" id="TIGR00573">
    <property type="entry name" value="dnaq"/>
    <property type="match status" value="1"/>
</dbReference>
<sequence length="933" mass="106206">MAIRTFSLLDIKGALALSDRSYAVVDLETTGTQRHAGHKIIQFGCAIIHHAQITEHISITINPERAVPREVLALTGISQASLRTGPTFDEVAPTLHQLLADKVFIAHNVNFDLPFLNEAFENVGLPPIEPLAYDTVELAQVMLPQAVSYRLKDLSTFLNIVHEHPHQADSDAIATAKIFLLLLKQIGQLPRPVLQQMVALSHYLSRQTGEVFEQALHEKTAQELPSYLQKVGEFVIRRQKPTDTTLGRHAHDHYPATDPEKRQQFDQELKPRPAQFAMMDFIYRYQNNEASEKLIIEAPTGVGKSLGYLLPLSYTLTSLAKRRLVITTSTTVLQAQLDRQAVPLLNHLRGVNFRVAMLKSASHYLDFDRLAAYLRHGAKNRGTAINEMRILVWLTQTQTGDLDELQITNYATEFFQSINHLPTLVPSSQYFEADFWRRVVSRATSAQIVITNNAYLAQHLDDFTSDQDMLVVDEAQHFAEDLTQSSHGYFSVMRLQNRINQLLELVRVLQDNNDVEPVLERLQSPLFACQLLLNQLIQQTQELNDQIVLLAHQNFIRETVYLQAEDIHPHQEALLGALEQVIDSLDRYLDQAIELEETLDHEALKSDTAQKMMALIFHNNQLERLQEHLLTAVDHLQDREFNQYGFYLNLDDDGINYQLNWLAMSHQSLRQKIDRQFSLQIYTGASLAVGTDFSYFLDHLNFNAHDVHCLRLQSPFLYQEKAELLLPQETYSPSENGADYDNWISNTILPVLRQTDKQTLILFNSLSSIKNVYGRLQSALGFEREVMAQGITGSNDKIAKRFRLAKNAILLGSQSFWEGIDFPGEQLSLLIITRIPFESPKNPTTHYRNSLLKAAGISPFNADTLPKAILKLKQGFGRLIRTETDRGIVLMLDERVVNSPYASKVQQAFPEKLPKLILPNQQLGHHIQDFFRD</sequence>
<dbReference type="InterPro" id="IPR011545">
    <property type="entry name" value="DEAD/DEAH_box_helicase_dom"/>
</dbReference>
<dbReference type="GO" id="GO:0043139">
    <property type="term" value="F:5'-3' DNA helicase activity"/>
    <property type="evidence" value="ECO:0007669"/>
    <property type="project" value="UniProtKB-EC"/>
</dbReference>
<keyword evidence="2" id="KW-0808">Transferase</keyword>
<feature type="domain" description="Helicase ATP-binding" evidence="15">
    <location>
        <begin position="261"/>
        <end position="526"/>
    </location>
</feature>
<dbReference type="InterPro" id="IPR014001">
    <property type="entry name" value="Helicase_ATP-bd"/>
</dbReference>
<accession>A0A0R1W444</accession>
<evidence type="ECO:0000256" key="2">
    <source>
        <dbReference type="ARBA" id="ARBA00022679"/>
    </source>
</evidence>
<dbReference type="SMART" id="SM00487">
    <property type="entry name" value="DEXDc"/>
    <property type="match status" value="1"/>
</dbReference>
<comment type="caution">
    <text evidence="16">The sequence shown here is derived from an EMBL/GenBank/DDBJ whole genome shotgun (WGS) entry which is preliminary data.</text>
</comment>
<comment type="cofactor">
    <cofactor evidence="1">
        <name>[4Fe-4S] cluster</name>
        <dbReference type="ChEBI" id="CHEBI:49883"/>
    </cofactor>
</comment>
<dbReference type="Pfam" id="PF13307">
    <property type="entry name" value="Helicase_C_2"/>
    <property type="match status" value="1"/>
</dbReference>
<keyword evidence="17" id="KW-1185">Reference proteome</keyword>
<evidence type="ECO:0000256" key="10">
    <source>
        <dbReference type="ARBA" id="ARBA00022932"/>
    </source>
</evidence>
<dbReference type="PANTHER" id="PTHR11472:SF34">
    <property type="entry name" value="REGULATOR OF TELOMERE ELONGATION HELICASE 1"/>
    <property type="match status" value="1"/>
</dbReference>
<dbReference type="InterPro" id="IPR006310">
    <property type="entry name" value="DinG"/>
</dbReference>
<proteinExistence type="inferred from homology"/>
<keyword evidence="4" id="KW-0235">DNA replication</keyword>
<evidence type="ECO:0000313" key="16">
    <source>
        <dbReference type="EMBL" id="KRM10676.1"/>
    </source>
</evidence>
<evidence type="ECO:0000256" key="12">
    <source>
        <dbReference type="HAMAP-Rule" id="MF_02206"/>
    </source>
</evidence>
<dbReference type="InterPro" id="IPR027417">
    <property type="entry name" value="P-loop_NTPase"/>
</dbReference>
<name>A0A0R1W444_9LACO</name>
<protein>
    <recommendedName>
        <fullName evidence="12 13">3'-5' exonuclease DinG</fullName>
        <ecNumber evidence="12 13">3.1.-.-</ecNumber>
    </recommendedName>
</protein>
<dbReference type="InterPro" id="IPR013520">
    <property type="entry name" value="Ribonucl_H"/>
</dbReference>
<dbReference type="PANTHER" id="PTHR11472">
    <property type="entry name" value="DNA REPAIR DEAD HELICASE RAD3/XP-D SUBFAMILY MEMBER"/>
    <property type="match status" value="1"/>
</dbReference>
<organism evidence="16 17">
    <name type="scientific">Lapidilactobacillus concavus DSM 17758</name>
    <dbReference type="NCBI Taxonomy" id="1423735"/>
    <lineage>
        <taxon>Bacteria</taxon>
        <taxon>Bacillati</taxon>
        <taxon>Bacillota</taxon>
        <taxon>Bacilli</taxon>
        <taxon>Lactobacillales</taxon>
        <taxon>Lactobacillaceae</taxon>
        <taxon>Lapidilactobacillus</taxon>
    </lineage>
</organism>
<comment type="similarity">
    <text evidence="12 13">Belongs to the helicase family. DinG subfamily. Type 2 sub-subfamily.</text>
</comment>
<keyword evidence="5 12" id="KW-0540">Nuclease</keyword>
<dbReference type="SMART" id="SM00491">
    <property type="entry name" value="HELICc2"/>
    <property type="match status" value="1"/>
</dbReference>
<keyword evidence="3" id="KW-0548">Nucleotidyltransferase</keyword>
<dbReference type="InterPro" id="IPR012337">
    <property type="entry name" value="RNaseH-like_sf"/>
</dbReference>
<dbReference type="HAMAP" id="MF_02206">
    <property type="entry name" value="DinG_exonucl"/>
    <property type="match status" value="1"/>
</dbReference>
<keyword evidence="16" id="KW-0347">Helicase</keyword>
<dbReference type="SMART" id="SM00479">
    <property type="entry name" value="EXOIII"/>
    <property type="match status" value="1"/>
</dbReference>
<evidence type="ECO:0000256" key="5">
    <source>
        <dbReference type="ARBA" id="ARBA00022722"/>
    </source>
</evidence>
<comment type="function">
    <text evidence="12 13">3'-5' exonuclease.</text>
</comment>
<keyword evidence="9 12" id="KW-0067">ATP-binding</keyword>
<evidence type="ECO:0000256" key="4">
    <source>
        <dbReference type="ARBA" id="ARBA00022705"/>
    </source>
</evidence>
<dbReference type="Gene3D" id="3.40.50.300">
    <property type="entry name" value="P-loop containing nucleotide triphosphate hydrolases"/>
    <property type="match status" value="2"/>
</dbReference>
<dbReference type="SUPFAM" id="SSF53098">
    <property type="entry name" value="Ribonuclease H-like"/>
    <property type="match status" value="1"/>
</dbReference>
<dbReference type="PATRIC" id="fig|1423735.3.peg.1327"/>
<evidence type="ECO:0000256" key="1">
    <source>
        <dbReference type="ARBA" id="ARBA00001966"/>
    </source>
</evidence>
<keyword evidence="7 12" id="KW-0378">Hydrolase</keyword>
<evidence type="ECO:0000259" key="15">
    <source>
        <dbReference type="PROSITE" id="PS51193"/>
    </source>
</evidence>
<dbReference type="GO" id="GO:0008408">
    <property type="term" value="F:3'-5' exonuclease activity"/>
    <property type="evidence" value="ECO:0007669"/>
    <property type="project" value="UniProtKB-UniRule"/>
</dbReference>
<dbReference type="EMBL" id="AZFX01000036">
    <property type="protein sequence ID" value="KRM10676.1"/>
    <property type="molecule type" value="Genomic_DNA"/>
</dbReference>
<evidence type="ECO:0000256" key="9">
    <source>
        <dbReference type="ARBA" id="ARBA00022840"/>
    </source>
</evidence>
<dbReference type="OrthoDB" id="9803913at2"/>
<keyword evidence="8 12" id="KW-0269">Exonuclease</keyword>
<feature type="short sequence motif" description="DEAH box" evidence="12">
    <location>
        <begin position="473"/>
        <end position="476"/>
    </location>
</feature>
<feature type="coiled-coil region" evidence="14">
    <location>
        <begin position="578"/>
        <end position="639"/>
    </location>
</feature>
<evidence type="ECO:0000256" key="3">
    <source>
        <dbReference type="ARBA" id="ARBA00022695"/>
    </source>
</evidence>
<keyword evidence="6 12" id="KW-0547">Nucleotide-binding</keyword>
<evidence type="ECO:0000256" key="14">
    <source>
        <dbReference type="SAM" id="Coils"/>
    </source>
</evidence>
<dbReference type="PROSITE" id="PS51193">
    <property type="entry name" value="HELICASE_ATP_BIND_2"/>
    <property type="match status" value="1"/>
</dbReference>
<dbReference type="GO" id="GO:0005524">
    <property type="term" value="F:ATP binding"/>
    <property type="evidence" value="ECO:0007669"/>
    <property type="project" value="UniProtKB-UniRule"/>
</dbReference>
<dbReference type="Proteomes" id="UP000051315">
    <property type="component" value="Unassembled WGS sequence"/>
</dbReference>
<dbReference type="GO" id="GO:0003887">
    <property type="term" value="F:DNA-directed DNA polymerase activity"/>
    <property type="evidence" value="ECO:0007669"/>
    <property type="project" value="UniProtKB-KW"/>
</dbReference>
<reference evidence="16 17" key="1">
    <citation type="journal article" date="2015" name="Genome Announc.">
        <title>Expanding the biotechnology potential of lactobacilli through comparative genomics of 213 strains and associated genera.</title>
        <authorList>
            <person name="Sun Z."/>
            <person name="Harris H.M."/>
            <person name="McCann A."/>
            <person name="Guo C."/>
            <person name="Argimon S."/>
            <person name="Zhang W."/>
            <person name="Yang X."/>
            <person name="Jeffery I.B."/>
            <person name="Cooney J.C."/>
            <person name="Kagawa T.F."/>
            <person name="Liu W."/>
            <person name="Song Y."/>
            <person name="Salvetti E."/>
            <person name="Wrobel A."/>
            <person name="Rasinkangas P."/>
            <person name="Parkhill J."/>
            <person name="Rea M.C."/>
            <person name="O'Sullivan O."/>
            <person name="Ritari J."/>
            <person name="Douillard F.P."/>
            <person name="Paul Ross R."/>
            <person name="Yang R."/>
            <person name="Briner A.E."/>
            <person name="Felis G.E."/>
            <person name="de Vos W.M."/>
            <person name="Barrangou R."/>
            <person name="Klaenhammer T.R."/>
            <person name="Caufield P.W."/>
            <person name="Cui Y."/>
            <person name="Zhang H."/>
            <person name="O'Toole P.W."/>
        </authorList>
    </citation>
    <scope>NUCLEOTIDE SEQUENCE [LARGE SCALE GENOMIC DNA]</scope>
    <source>
        <strain evidence="16 17">DSM 17758</strain>
    </source>
</reference>
<dbReference type="AlphaFoldDB" id="A0A0R1W444"/>
<dbReference type="Gene3D" id="3.30.420.10">
    <property type="entry name" value="Ribonuclease H-like superfamily/Ribonuclease H"/>
    <property type="match status" value="1"/>
</dbReference>
<dbReference type="InterPro" id="IPR006054">
    <property type="entry name" value="DnaQ"/>
</dbReference>
<evidence type="ECO:0000256" key="8">
    <source>
        <dbReference type="ARBA" id="ARBA00022839"/>
    </source>
</evidence>
<comment type="catalytic activity">
    <reaction evidence="11">
        <text>ATP + H2O = ADP + phosphate + H(+)</text>
        <dbReference type="Rhea" id="RHEA:13065"/>
        <dbReference type="ChEBI" id="CHEBI:15377"/>
        <dbReference type="ChEBI" id="CHEBI:15378"/>
        <dbReference type="ChEBI" id="CHEBI:30616"/>
        <dbReference type="ChEBI" id="CHEBI:43474"/>
        <dbReference type="ChEBI" id="CHEBI:456216"/>
        <dbReference type="EC" id="5.6.2.3"/>
    </reaction>
</comment>
<dbReference type="InterPro" id="IPR045028">
    <property type="entry name" value="DinG/Rad3-like"/>
</dbReference>
<evidence type="ECO:0000313" key="17">
    <source>
        <dbReference type="Proteomes" id="UP000051315"/>
    </source>
</evidence>
<feature type="binding site" evidence="12">
    <location>
        <begin position="298"/>
        <end position="305"/>
    </location>
    <ligand>
        <name>ATP</name>
        <dbReference type="ChEBI" id="CHEBI:30616"/>
    </ligand>
</feature>
<keyword evidence="14" id="KW-0175">Coiled coil</keyword>
<dbReference type="GO" id="GO:0006260">
    <property type="term" value="P:DNA replication"/>
    <property type="evidence" value="ECO:0007669"/>
    <property type="project" value="UniProtKB-KW"/>
</dbReference>
<dbReference type="FunFam" id="3.30.420.10:FF:000045">
    <property type="entry name" value="3'-5' exonuclease DinG"/>
    <property type="match status" value="1"/>
</dbReference>
<dbReference type="GO" id="GO:0003677">
    <property type="term" value="F:DNA binding"/>
    <property type="evidence" value="ECO:0007669"/>
    <property type="project" value="InterPro"/>
</dbReference>
<dbReference type="Pfam" id="PF00929">
    <property type="entry name" value="RNase_T"/>
    <property type="match status" value="1"/>
</dbReference>
<evidence type="ECO:0000256" key="13">
    <source>
        <dbReference type="RuleBase" id="RU364106"/>
    </source>
</evidence>
<dbReference type="SUPFAM" id="SSF52540">
    <property type="entry name" value="P-loop containing nucleoside triphosphate hydrolases"/>
    <property type="match status" value="2"/>
</dbReference>
<feature type="coiled-coil region" evidence="14">
    <location>
        <begin position="492"/>
        <end position="553"/>
    </location>
</feature>
<dbReference type="Pfam" id="PF00270">
    <property type="entry name" value="DEAD"/>
    <property type="match status" value="1"/>
</dbReference>
<dbReference type="NCBIfam" id="TIGR01407">
    <property type="entry name" value="dinG_rel"/>
    <property type="match status" value="1"/>
</dbReference>
<dbReference type="STRING" id="1423735.FC15_GL001281"/>
<evidence type="ECO:0000256" key="7">
    <source>
        <dbReference type="ARBA" id="ARBA00022801"/>
    </source>
</evidence>